<reference evidence="1 2" key="1">
    <citation type="journal article" date="2024" name="BMC Genomics">
        <title>Genome assembly of redclaw crayfish (Cherax quadricarinatus) provides insights into its immune adaptation and hypoxia tolerance.</title>
        <authorList>
            <person name="Liu Z."/>
            <person name="Zheng J."/>
            <person name="Li H."/>
            <person name="Fang K."/>
            <person name="Wang S."/>
            <person name="He J."/>
            <person name="Zhou D."/>
            <person name="Weng S."/>
            <person name="Chi M."/>
            <person name="Gu Z."/>
            <person name="He J."/>
            <person name="Li F."/>
            <person name="Wang M."/>
        </authorList>
    </citation>
    <scope>NUCLEOTIDE SEQUENCE [LARGE SCALE GENOMIC DNA]</scope>
    <source>
        <strain evidence="1">ZL_2023a</strain>
    </source>
</reference>
<protein>
    <submittedName>
        <fullName evidence="1">Uncharacterized protein</fullName>
    </submittedName>
</protein>
<dbReference type="Proteomes" id="UP001445076">
    <property type="component" value="Unassembled WGS sequence"/>
</dbReference>
<feature type="non-terminal residue" evidence="1">
    <location>
        <position position="103"/>
    </location>
</feature>
<feature type="non-terminal residue" evidence="1">
    <location>
        <position position="1"/>
    </location>
</feature>
<dbReference type="AlphaFoldDB" id="A0AAW0VNN6"/>
<comment type="caution">
    <text evidence="1">The sequence shown here is derived from an EMBL/GenBank/DDBJ whole genome shotgun (WGS) entry which is preliminary data.</text>
</comment>
<accession>A0AAW0VNN6</accession>
<evidence type="ECO:0000313" key="1">
    <source>
        <dbReference type="EMBL" id="KAK8718692.1"/>
    </source>
</evidence>
<proteinExistence type="predicted"/>
<organism evidence="1 2">
    <name type="scientific">Cherax quadricarinatus</name>
    <name type="common">Australian red claw crayfish</name>
    <dbReference type="NCBI Taxonomy" id="27406"/>
    <lineage>
        <taxon>Eukaryota</taxon>
        <taxon>Metazoa</taxon>
        <taxon>Ecdysozoa</taxon>
        <taxon>Arthropoda</taxon>
        <taxon>Crustacea</taxon>
        <taxon>Multicrustacea</taxon>
        <taxon>Malacostraca</taxon>
        <taxon>Eumalacostraca</taxon>
        <taxon>Eucarida</taxon>
        <taxon>Decapoda</taxon>
        <taxon>Pleocyemata</taxon>
        <taxon>Astacidea</taxon>
        <taxon>Parastacoidea</taxon>
        <taxon>Parastacidae</taxon>
        <taxon>Cherax</taxon>
    </lineage>
</organism>
<keyword evidence="2" id="KW-1185">Reference proteome</keyword>
<gene>
    <name evidence="1" type="ORF">OTU49_014542</name>
</gene>
<evidence type="ECO:0000313" key="2">
    <source>
        <dbReference type="Proteomes" id="UP001445076"/>
    </source>
</evidence>
<dbReference type="EMBL" id="JARKIK010004590">
    <property type="protein sequence ID" value="KAK8718692.1"/>
    <property type="molecule type" value="Genomic_DNA"/>
</dbReference>
<name>A0AAW0VNN6_CHEQU</name>
<sequence length="103" mass="11745">EQQRYYSDLHLFLVQELPRSLYTRLLQQSVAAHTHRDSPLKLVCSCHQSHACYTLDCPNSLYLTALAVASVCVSDKQHHSVVLKLVTNLHYTHTRPDTMATLL</sequence>